<proteinExistence type="predicted"/>
<evidence type="ECO:0000256" key="1">
    <source>
        <dbReference type="ARBA" id="ARBA00023121"/>
    </source>
</evidence>
<dbReference type="OrthoDB" id="5429275at2"/>
<dbReference type="GO" id="GO:0008289">
    <property type="term" value="F:lipid binding"/>
    <property type="evidence" value="ECO:0007669"/>
    <property type="project" value="UniProtKB-KW"/>
</dbReference>
<dbReference type="InterPro" id="IPR043168">
    <property type="entry name" value="DegV_C"/>
</dbReference>
<comment type="caution">
    <text evidence="2">The sequence shown here is derived from an EMBL/GenBank/DDBJ whole genome shotgun (WGS) entry which is preliminary data.</text>
</comment>
<evidence type="ECO:0000313" key="3">
    <source>
        <dbReference type="Proteomes" id="UP000215145"/>
    </source>
</evidence>
<sequence length="299" mass="33045">MLLLTRSVSRYNGLNERSPLMPIKIFTDSGSDIPKHIQAQYGIEVIPLPVLFSDGPLPQESSIEDFYYKLKTFDKLPTTSSPNPSQFLEAYKRAEPGSDLLVICMSANVSSTYQSAIIARDMLLDEGFDGKIEVLDSKTFSGGLSLIVSTAAKWSESCTSLEELTTKLQQLIDDTRAYFTLETLENIIKGGRLNRLAGGVASVLNIKLLLRINEEGTIEVVEKTRGFRKAVNSLIAKLDEKQHDYENAAIAIVHSNNEKLALEVKERILEKHPFHEVYLSCMGPVMGTHAGEGGIGFAF</sequence>
<name>A0A229P2N5_9BACL</name>
<evidence type="ECO:0000313" key="2">
    <source>
        <dbReference type="EMBL" id="OXM16523.1"/>
    </source>
</evidence>
<dbReference type="PANTHER" id="PTHR33434:SF2">
    <property type="entry name" value="FATTY ACID-BINDING PROTEIN TM_1468"/>
    <property type="match status" value="1"/>
</dbReference>
<dbReference type="InterPro" id="IPR003797">
    <property type="entry name" value="DegV"/>
</dbReference>
<dbReference type="PANTHER" id="PTHR33434">
    <property type="entry name" value="DEGV DOMAIN-CONTAINING PROTEIN DR_1986-RELATED"/>
    <property type="match status" value="1"/>
</dbReference>
<keyword evidence="1" id="KW-0446">Lipid-binding</keyword>
<dbReference type="Proteomes" id="UP000215145">
    <property type="component" value="Unassembled WGS sequence"/>
</dbReference>
<dbReference type="PROSITE" id="PS51482">
    <property type="entry name" value="DEGV"/>
    <property type="match status" value="1"/>
</dbReference>
<dbReference type="InterPro" id="IPR050270">
    <property type="entry name" value="DegV_domain_contain"/>
</dbReference>
<keyword evidence="3" id="KW-1185">Reference proteome</keyword>
<dbReference type="NCBIfam" id="TIGR00762">
    <property type="entry name" value="DegV"/>
    <property type="match status" value="1"/>
</dbReference>
<gene>
    <name evidence="2" type="ORF">CGZ75_07580</name>
</gene>
<accession>A0A229P2N5</accession>
<organism evidence="2 3">
    <name type="scientific">Paenibacillus herberti</name>
    <dbReference type="NCBI Taxonomy" id="1619309"/>
    <lineage>
        <taxon>Bacteria</taxon>
        <taxon>Bacillati</taxon>
        <taxon>Bacillota</taxon>
        <taxon>Bacilli</taxon>
        <taxon>Bacillales</taxon>
        <taxon>Paenibacillaceae</taxon>
        <taxon>Paenibacillus</taxon>
    </lineage>
</organism>
<dbReference type="Gene3D" id="3.40.50.10170">
    <property type="match status" value="1"/>
</dbReference>
<dbReference type="AlphaFoldDB" id="A0A229P2N5"/>
<dbReference type="Pfam" id="PF02645">
    <property type="entry name" value="DegV"/>
    <property type="match status" value="1"/>
</dbReference>
<reference evidence="2 3" key="1">
    <citation type="submission" date="2017-07" db="EMBL/GenBank/DDBJ databases">
        <title>Paenibacillus herberti R33 genome sequencing and assembly.</title>
        <authorList>
            <person name="Su W."/>
        </authorList>
    </citation>
    <scope>NUCLEOTIDE SEQUENCE [LARGE SCALE GENOMIC DNA]</scope>
    <source>
        <strain evidence="2 3">R33</strain>
    </source>
</reference>
<dbReference type="EMBL" id="NMUQ01000001">
    <property type="protein sequence ID" value="OXM16523.1"/>
    <property type="molecule type" value="Genomic_DNA"/>
</dbReference>
<dbReference type="Gene3D" id="3.30.1180.10">
    <property type="match status" value="1"/>
</dbReference>
<protein>
    <submittedName>
        <fullName evidence="2">EDD domain protein</fullName>
    </submittedName>
</protein>
<dbReference type="SUPFAM" id="SSF82549">
    <property type="entry name" value="DAK1/DegV-like"/>
    <property type="match status" value="1"/>
</dbReference>